<proteinExistence type="predicted"/>
<keyword evidence="2" id="KW-1185">Reference proteome</keyword>
<protein>
    <submittedName>
        <fullName evidence="1">Uncharacterized protein</fullName>
    </submittedName>
</protein>
<sequence>MHKTNFQLLFSGFGPDVTTIWREISLCGFIHMCNVQFEAIVTFASSLLCLSGGLTIGISAVLLPKLEEDEEFYWTKEYGSWIASIAPISSIFSCLCIGSLLDRFGRKSAHIMLSFPFIIGWLCMAFANDFYVMMVGRFFTGFSFGLGSGLAGAISYCLLSSSVKVTPDLLARGEPAMYGTFAIVTLISSVILYSLLPETHGKTLQAIEDSYNNKDRTTTL</sequence>
<evidence type="ECO:0000313" key="2">
    <source>
        <dbReference type="Proteomes" id="UP001064048"/>
    </source>
</evidence>
<reference evidence="1 2" key="1">
    <citation type="journal article" date="2022" name="Genome Biol. Evol.">
        <title>The Spruce Budworm Genome: Reconstructing the Evolutionary History of Antifreeze Proteins.</title>
        <authorList>
            <person name="Beliveau C."/>
            <person name="Gagne P."/>
            <person name="Picq S."/>
            <person name="Vernygora O."/>
            <person name="Keeling C.I."/>
            <person name="Pinkney K."/>
            <person name="Doucet D."/>
            <person name="Wen F."/>
            <person name="Johnston J.S."/>
            <person name="Maaroufi H."/>
            <person name="Boyle B."/>
            <person name="Laroche J."/>
            <person name="Dewar K."/>
            <person name="Juretic N."/>
            <person name="Blackburn G."/>
            <person name="Nisole A."/>
            <person name="Brunet B."/>
            <person name="Brandao M."/>
            <person name="Lumley L."/>
            <person name="Duan J."/>
            <person name="Quan G."/>
            <person name="Lucarotti C.J."/>
            <person name="Roe A.D."/>
            <person name="Sperling F.A.H."/>
            <person name="Levesque R.C."/>
            <person name="Cusson M."/>
        </authorList>
    </citation>
    <scope>NUCLEOTIDE SEQUENCE [LARGE SCALE GENOMIC DNA]</scope>
    <source>
        <strain evidence="1">Glfc:IPQL:Cfum</strain>
    </source>
</reference>
<dbReference type="EMBL" id="CM046119">
    <property type="protein sequence ID" value="KAI8425666.1"/>
    <property type="molecule type" value="Genomic_DNA"/>
</dbReference>
<accession>A0ACC0JNA9</accession>
<gene>
    <name evidence="1" type="ORF">MSG28_011478</name>
</gene>
<evidence type="ECO:0000313" key="1">
    <source>
        <dbReference type="EMBL" id="KAI8425666.1"/>
    </source>
</evidence>
<comment type="caution">
    <text evidence="1">The sequence shown here is derived from an EMBL/GenBank/DDBJ whole genome shotgun (WGS) entry which is preliminary data.</text>
</comment>
<organism evidence="1 2">
    <name type="scientific">Choristoneura fumiferana</name>
    <name type="common">Spruce budworm moth</name>
    <name type="synonym">Archips fumiferana</name>
    <dbReference type="NCBI Taxonomy" id="7141"/>
    <lineage>
        <taxon>Eukaryota</taxon>
        <taxon>Metazoa</taxon>
        <taxon>Ecdysozoa</taxon>
        <taxon>Arthropoda</taxon>
        <taxon>Hexapoda</taxon>
        <taxon>Insecta</taxon>
        <taxon>Pterygota</taxon>
        <taxon>Neoptera</taxon>
        <taxon>Endopterygota</taxon>
        <taxon>Lepidoptera</taxon>
        <taxon>Glossata</taxon>
        <taxon>Ditrysia</taxon>
        <taxon>Tortricoidea</taxon>
        <taxon>Tortricidae</taxon>
        <taxon>Tortricinae</taxon>
        <taxon>Choristoneura</taxon>
    </lineage>
</organism>
<dbReference type="Proteomes" id="UP001064048">
    <property type="component" value="Chromosome 19"/>
</dbReference>
<name>A0ACC0JNA9_CHOFU</name>